<name>A0ABY7C132_9HYPH</name>
<evidence type="ECO:0000256" key="1">
    <source>
        <dbReference type="SAM" id="MobiDB-lite"/>
    </source>
</evidence>
<organism evidence="2 3">
    <name type="scientific">Jiella pelagia</name>
    <dbReference type="NCBI Taxonomy" id="2986949"/>
    <lineage>
        <taxon>Bacteria</taxon>
        <taxon>Pseudomonadati</taxon>
        <taxon>Pseudomonadota</taxon>
        <taxon>Alphaproteobacteria</taxon>
        <taxon>Hyphomicrobiales</taxon>
        <taxon>Aurantimonadaceae</taxon>
        <taxon>Jiella</taxon>
    </lineage>
</organism>
<keyword evidence="3" id="KW-1185">Reference proteome</keyword>
<dbReference type="EMBL" id="CP114029">
    <property type="protein sequence ID" value="WAP69060.1"/>
    <property type="molecule type" value="Genomic_DNA"/>
</dbReference>
<evidence type="ECO:0000313" key="3">
    <source>
        <dbReference type="Proteomes" id="UP001164020"/>
    </source>
</evidence>
<dbReference type="RefSeq" id="WP_268881497.1">
    <property type="nucleotide sequence ID" value="NZ_CP114029.1"/>
</dbReference>
<accession>A0ABY7C132</accession>
<protein>
    <recommendedName>
        <fullName evidence="4">DUF551 domain-containing protein</fullName>
    </recommendedName>
</protein>
<sequence length="201" mass="22162">MKETEMPANNKDTKPTAPLSGLKFRDRTEYDRIKLARAKPSQHIPTPPSAEALALANKICQAVTAINSCAPSPACGKDIVDLINAHTAKAVADATACNAQLEAQRPADGWRDIQNDPPPKDFTEILVGWWHDPAEHGPLSYKDEYGSQNLNPNFDLTKPVWVCCKSSYEDYGHRRGFNHRNGACLATHWQHLPAAPKKEGV</sequence>
<evidence type="ECO:0008006" key="4">
    <source>
        <dbReference type="Google" id="ProtNLM"/>
    </source>
</evidence>
<reference evidence="2" key="1">
    <citation type="submission" date="2022-12" db="EMBL/GenBank/DDBJ databases">
        <title>Jiella pelagia sp. nov., isolated from phosphonate enriched culture of Northwest Pacific surface seawater.</title>
        <authorList>
            <person name="Shin D.Y."/>
            <person name="Hwang C.Y."/>
        </authorList>
    </citation>
    <scope>NUCLEOTIDE SEQUENCE</scope>
    <source>
        <strain evidence="2">HL-NP1</strain>
    </source>
</reference>
<evidence type="ECO:0000313" key="2">
    <source>
        <dbReference type="EMBL" id="WAP69060.1"/>
    </source>
</evidence>
<dbReference type="Proteomes" id="UP001164020">
    <property type="component" value="Chromosome"/>
</dbReference>
<proteinExistence type="predicted"/>
<gene>
    <name evidence="2" type="ORF">OH818_01615</name>
</gene>
<feature type="region of interest" description="Disordered" evidence="1">
    <location>
        <begin position="1"/>
        <end position="23"/>
    </location>
</feature>